<dbReference type="OrthoDB" id="9809206at2"/>
<feature type="transmembrane region" description="Helical" evidence="6">
    <location>
        <begin position="99"/>
        <end position="118"/>
    </location>
</feature>
<dbReference type="InterPro" id="IPR006686">
    <property type="entry name" value="MscS_channel_CS"/>
</dbReference>
<dbReference type="Pfam" id="PF00924">
    <property type="entry name" value="MS_channel_2nd"/>
    <property type="match status" value="1"/>
</dbReference>
<dbReference type="SUPFAM" id="SSF82861">
    <property type="entry name" value="Mechanosensitive channel protein MscS (YggB), transmembrane region"/>
    <property type="match status" value="1"/>
</dbReference>
<comment type="caution">
    <text evidence="8">The sequence shown here is derived from an EMBL/GenBank/DDBJ whole genome shotgun (WGS) entry which is preliminary data.</text>
</comment>
<dbReference type="EMBL" id="LVYD01000013">
    <property type="protein sequence ID" value="OQP66067.1"/>
    <property type="molecule type" value="Genomic_DNA"/>
</dbReference>
<sequence length="366" mass="41832">MGSFLDKIFLDNSIRSYLIVAGSLLLIFLFKRLLSRYIAGVLFGVVRRIVRGVDKSSFVKLVVSPLEVFLLVLFSIIALDKLTFPKLLNVDIYKANVHEFVDAISIIVLIIAFIWLLLRIMDFITMILHHRADQTNDPSDNQLIVFFKDFFKVVLVILGILMILKFAFHYNISNLLTGLSIATAAIALATRESLENLIASFIIFFDRPFTMGDQVKVHEITGTVERIGLRSTRIRTDQKTYVTVPNKQMVDSILDNLSLRSQRRALVLLELHAETPHDTVNQFVQRVKNVFNQRKDKVENHMVFLADISKNAFIIHVEFFTAPIPVADFNELRQQVNLTLINLMEEMNIRLATKEEGGKVEAKQIV</sequence>
<evidence type="ECO:0000256" key="2">
    <source>
        <dbReference type="ARBA" id="ARBA00008017"/>
    </source>
</evidence>
<feature type="transmembrane region" description="Helical" evidence="6">
    <location>
        <begin position="58"/>
        <end position="79"/>
    </location>
</feature>
<comment type="similarity">
    <text evidence="2">Belongs to the MscS (TC 1.A.23) family.</text>
</comment>
<evidence type="ECO:0000256" key="1">
    <source>
        <dbReference type="ARBA" id="ARBA00004141"/>
    </source>
</evidence>
<organism evidence="8 9">
    <name type="scientific">Niastella vici</name>
    <dbReference type="NCBI Taxonomy" id="1703345"/>
    <lineage>
        <taxon>Bacteria</taxon>
        <taxon>Pseudomonadati</taxon>
        <taxon>Bacteroidota</taxon>
        <taxon>Chitinophagia</taxon>
        <taxon>Chitinophagales</taxon>
        <taxon>Chitinophagaceae</taxon>
        <taxon>Niastella</taxon>
    </lineage>
</organism>
<comment type="subcellular location">
    <subcellularLocation>
        <location evidence="1">Membrane</location>
        <topology evidence="1">Multi-pass membrane protein</topology>
    </subcellularLocation>
</comment>
<proteinExistence type="inferred from homology"/>
<reference evidence="8 9" key="1">
    <citation type="submission" date="2016-03" db="EMBL/GenBank/DDBJ databases">
        <title>Niastella vici sp. nov., isolated from farmland soil.</title>
        <authorList>
            <person name="Chen L."/>
            <person name="Wang D."/>
            <person name="Yang S."/>
            <person name="Wang G."/>
        </authorList>
    </citation>
    <scope>NUCLEOTIDE SEQUENCE [LARGE SCALE GENOMIC DNA]</scope>
    <source>
        <strain evidence="8 9">DJ57</strain>
    </source>
</reference>
<dbReference type="PANTHER" id="PTHR30566:SF5">
    <property type="entry name" value="MECHANOSENSITIVE ION CHANNEL PROTEIN 1, MITOCHONDRIAL-RELATED"/>
    <property type="match status" value="1"/>
</dbReference>
<dbReference type="InterPro" id="IPR006685">
    <property type="entry name" value="MscS_channel_2nd"/>
</dbReference>
<keyword evidence="9" id="KW-1185">Reference proteome</keyword>
<keyword evidence="4 6" id="KW-1133">Transmembrane helix</keyword>
<name>A0A1V9G657_9BACT</name>
<dbReference type="InterPro" id="IPR011014">
    <property type="entry name" value="MscS_channel_TM-2"/>
</dbReference>
<dbReference type="GO" id="GO:0008381">
    <property type="term" value="F:mechanosensitive monoatomic ion channel activity"/>
    <property type="evidence" value="ECO:0007669"/>
    <property type="project" value="UniProtKB-ARBA"/>
</dbReference>
<dbReference type="Proteomes" id="UP000192796">
    <property type="component" value="Unassembled WGS sequence"/>
</dbReference>
<dbReference type="AlphaFoldDB" id="A0A1V9G657"/>
<dbReference type="RefSeq" id="WP_081145911.1">
    <property type="nucleotide sequence ID" value="NZ_LVYD01000013.1"/>
</dbReference>
<gene>
    <name evidence="8" type="ORF">A3860_15905</name>
</gene>
<evidence type="ECO:0000313" key="9">
    <source>
        <dbReference type="Proteomes" id="UP000192796"/>
    </source>
</evidence>
<dbReference type="SUPFAM" id="SSF50182">
    <property type="entry name" value="Sm-like ribonucleoproteins"/>
    <property type="match status" value="1"/>
</dbReference>
<protein>
    <recommendedName>
        <fullName evidence="7">Mechanosensitive ion channel MscS domain-containing protein</fullName>
    </recommendedName>
</protein>
<keyword evidence="3 6" id="KW-0812">Transmembrane</keyword>
<evidence type="ECO:0000256" key="5">
    <source>
        <dbReference type="ARBA" id="ARBA00023136"/>
    </source>
</evidence>
<dbReference type="Gene3D" id="1.10.287.1260">
    <property type="match status" value="1"/>
</dbReference>
<dbReference type="InterPro" id="IPR010920">
    <property type="entry name" value="LSM_dom_sf"/>
</dbReference>
<dbReference type="STRING" id="1703345.A3860_15905"/>
<dbReference type="PANTHER" id="PTHR30566">
    <property type="entry name" value="YNAI-RELATED MECHANOSENSITIVE ION CHANNEL"/>
    <property type="match status" value="1"/>
</dbReference>
<dbReference type="InterPro" id="IPR023408">
    <property type="entry name" value="MscS_beta-dom_sf"/>
</dbReference>
<accession>A0A1V9G657</accession>
<feature type="domain" description="Mechanosensitive ion channel MscS" evidence="7">
    <location>
        <begin position="193"/>
        <end position="258"/>
    </location>
</feature>
<evidence type="ECO:0000313" key="8">
    <source>
        <dbReference type="EMBL" id="OQP66067.1"/>
    </source>
</evidence>
<dbReference type="Gene3D" id="2.30.30.60">
    <property type="match status" value="1"/>
</dbReference>
<feature type="transmembrane region" description="Helical" evidence="6">
    <location>
        <begin position="150"/>
        <end position="168"/>
    </location>
</feature>
<evidence type="ECO:0000256" key="4">
    <source>
        <dbReference type="ARBA" id="ARBA00022989"/>
    </source>
</evidence>
<evidence type="ECO:0000256" key="3">
    <source>
        <dbReference type="ARBA" id="ARBA00022692"/>
    </source>
</evidence>
<dbReference type="GO" id="GO:0016020">
    <property type="term" value="C:membrane"/>
    <property type="evidence" value="ECO:0007669"/>
    <property type="project" value="UniProtKB-SubCell"/>
</dbReference>
<evidence type="ECO:0000256" key="6">
    <source>
        <dbReference type="SAM" id="Phobius"/>
    </source>
</evidence>
<dbReference type="PROSITE" id="PS01246">
    <property type="entry name" value="UPF0003"/>
    <property type="match status" value="1"/>
</dbReference>
<keyword evidence="5 6" id="KW-0472">Membrane</keyword>
<evidence type="ECO:0000259" key="7">
    <source>
        <dbReference type="Pfam" id="PF00924"/>
    </source>
</evidence>